<keyword evidence="1" id="KW-0812">Transmembrane</keyword>
<comment type="caution">
    <text evidence="2">The sequence shown here is derived from an EMBL/GenBank/DDBJ whole genome shotgun (WGS) entry which is preliminary data.</text>
</comment>
<evidence type="ECO:0000313" key="2">
    <source>
        <dbReference type="EMBL" id="OFI07583.1"/>
    </source>
</evidence>
<organism evidence="2 3">
    <name type="scientific">Clostridium acetireducens DSM 10703</name>
    <dbReference type="NCBI Taxonomy" id="1121290"/>
    <lineage>
        <taxon>Bacteria</taxon>
        <taxon>Bacillati</taxon>
        <taxon>Bacillota</taxon>
        <taxon>Clostridia</taxon>
        <taxon>Eubacteriales</taxon>
        <taxon>Clostridiaceae</taxon>
        <taxon>Clostridium</taxon>
    </lineage>
</organism>
<dbReference type="RefSeq" id="WP_070109160.1">
    <property type="nucleotide sequence ID" value="NZ_LZFO01000002.1"/>
</dbReference>
<keyword evidence="1" id="KW-0472">Membrane</keyword>
<keyword evidence="3" id="KW-1185">Reference proteome</keyword>
<protein>
    <submittedName>
        <fullName evidence="2">Uncharacterized protein</fullName>
    </submittedName>
</protein>
<feature type="transmembrane region" description="Helical" evidence="1">
    <location>
        <begin position="6"/>
        <end position="26"/>
    </location>
</feature>
<evidence type="ECO:0000313" key="3">
    <source>
        <dbReference type="Proteomes" id="UP000175744"/>
    </source>
</evidence>
<accession>A0A1E8F1R4</accession>
<sequence length="136" mass="16108">MYKNFKYILILLIISLSILTFLNYTLKNKSIYKSQYLNNLCKIENKNKNLKKITYSDILNSLKYENIDILKFKENDNNKVNVEIGVLGDINYFNDFVKNIKKRCKLANINYIEINESANKDNYNAKMNIEFIKESP</sequence>
<evidence type="ECO:0000256" key="1">
    <source>
        <dbReference type="SAM" id="Phobius"/>
    </source>
</evidence>
<dbReference type="AlphaFoldDB" id="A0A1E8F1R4"/>
<reference evidence="2 3" key="1">
    <citation type="submission" date="2016-06" db="EMBL/GenBank/DDBJ databases">
        <title>Genome sequence of Clostridium acetireducens DSM 10703.</title>
        <authorList>
            <person name="Poehlein A."/>
            <person name="Fluechter S."/>
            <person name="Duerre P."/>
            <person name="Daniel R."/>
        </authorList>
    </citation>
    <scope>NUCLEOTIDE SEQUENCE [LARGE SCALE GENOMIC DNA]</scope>
    <source>
        <strain evidence="2 3">DSM 10703</strain>
    </source>
</reference>
<dbReference type="STRING" id="1121290.CLAOCE_01870"/>
<keyword evidence="1" id="KW-1133">Transmembrane helix</keyword>
<proteinExistence type="predicted"/>
<gene>
    <name evidence="2" type="ORF">CLOACE_01870</name>
</gene>
<name>A0A1E8F1R4_9CLOT</name>
<dbReference type="Proteomes" id="UP000175744">
    <property type="component" value="Unassembled WGS sequence"/>
</dbReference>
<dbReference type="EMBL" id="LZFO01000002">
    <property type="protein sequence ID" value="OFI07583.1"/>
    <property type="molecule type" value="Genomic_DNA"/>
</dbReference>